<dbReference type="InterPro" id="IPR050563">
    <property type="entry name" value="4-hydroxybenzoyl-CoA_TE"/>
</dbReference>
<comment type="caution">
    <text evidence="3">The sequence shown here is derived from an EMBL/GenBank/DDBJ whole genome shotgun (WGS) entry which is preliminary data.</text>
</comment>
<dbReference type="GO" id="GO:0047617">
    <property type="term" value="F:fatty acyl-CoA hydrolase activity"/>
    <property type="evidence" value="ECO:0007669"/>
    <property type="project" value="TreeGrafter"/>
</dbReference>
<dbReference type="AlphaFoldDB" id="A0A2U2BUU2"/>
<proteinExistence type="inferred from homology"/>
<evidence type="ECO:0000313" key="3">
    <source>
        <dbReference type="EMBL" id="PWE17795.1"/>
    </source>
</evidence>
<dbReference type="RefSeq" id="WP_109253026.1">
    <property type="nucleotide sequence ID" value="NZ_QEXV01000003.1"/>
</dbReference>
<reference evidence="4" key="1">
    <citation type="submission" date="2018-05" db="EMBL/GenBank/DDBJ databases">
        <authorList>
            <person name="Liu B.-T."/>
        </authorList>
    </citation>
    <scope>NUCLEOTIDE SEQUENCE [LARGE SCALE GENOMIC DNA]</scope>
    <source>
        <strain evidence="4">WD6-1</strain>
    </source>
</reference>
<dbReference type="SUPFAM" id="SSF54637">
    <property type="entry name" value="Thioesterase/thiol ester dehydrase-isomerase"/>
    <property type="match status" value="1"/>
</dbReference>
<evidence type="ECO:0000256" key="2">
    <source>
        <dbReference type="ARBA" id="ARBA00022801"/>
    </source>
</evidence>
<accession>A0A2U2BUU2</accession>
<dbReference type="CDD" id="cd00586">
    <property type="entry name" value="4HBT"/>
    <property type="match status" value="1"/>
</dbReference>
<keyword evidence="4" id="KW-1185">Reference proteome</keyword>
<evidence type="ECO:0000313" key="4">
    <source>
        <dbReference type="Proteomes" id="UP000245168"/>
    </source>
</evidence>
<organism evidence="3 4">
    <name type="scientific">Marinicauda salina</name>
    <dbReference type="NCBI Taxonomy" id="2135793"/>
    <lineage>
        <taxon>Bacteria</taxon>
        <taxon>Pseudomonadati</taxon>
        <taxon>Pseudomonadota</taxon>
        <taxon>Alphaproteobacteria</taxon>
        <taxon>Maricaulales</taxon>
        <taxon>Maricaulaceae</taxon>
        <taxon>Marinicauda</taxon>
    </lineage>
</organism>
<keyword evidence="2" id="KW-0378">Hydrolase</keyword>
<gene>
    <name evidence="3" type="ORF">DDZ18_09075</name>
</gene>
<dbReference type="Gene3D" id="3.10.129.10">
    <property type="entry name" value="Hotdog Thioesterase"/>
    <property type="match status" value="1"/>
</dbReference>
<dbReference type="Proteomes" id="UP000245168">
    <property type="component" value="Unassembled WGS sequence"/>
</dbReference>
<dbReference type="PANTHER" id="PTHR31793">
    <property type="entry name" value="4-HYDROXYBENZOYL-COA THIOESTERASE FAMILY MEMBER"/>
    <property type="match status" value="1"/>
</dbReference>
<dbReference type="Pfam" id="PF13279">
    <property type="entry name" value="4HBT_2"/>
    <property type="match status" value="1"/>
</dbReference>
<dbReference type="OrthoDB" id="7597365at2"/>
<evidence type="ECO:0000256" key="1">
    <source>
        <dbReference type="ARBA" id="ARBA00005953"/>
    </source>
</evidence>
<comment type="similarity">
    <text evidence="1">Belongs to the 4-hydroxybenzoyl-CoA thioesterase family.</text>
</comment>
<protein>
    <submittedName>
        <fullName evidence="3">Acyl-CoA thioesterase</fullName>
    </submittedName>
</protein>
<dbReference type="PANTHER" id="PTHR31793:SF27">
    <property type="entry name" value="NOVEL THIOESTERASE SUPERFAMILY DOMAIN AND SAPOSIN A-TYPE DOMAIN CONTAINING PROTEIN (0610012H03RIK)"/>
    <property type="match status" value="1"/>
</dbReference>
<sequence>MNGVFRGVAHPWLCDVMGHMTTRHYVAMFDDASYHFLYEVFGWTGREAAAGGLGWADVHHEIDYKAEVAAGDLLAVDAAVERVGTKSLTVRFEMRNLSKATVAAVLTSTAVCFDMSERKAAAIPDDWRKAAEAALKRA</sequence>
<dbReference type="InterPro" id="IPR029069">
    <property type="entry name" value="HotDog_dom_sf"/>
</dbReference>
<name>A0A2U2BUU2_9PROT</name>
<dbReference type="EMBL" id="QEXV01000003">
    <property type="protein sequence ID" value="PWE17795.1"/>
    <property type="molecule type" value="Genomic_DNA"/>
</dbReference>